<evidence type="ECO:0000313" key="2">
    <source>
        <dbReference type="EMBL" id="KAL2870521.1"/>
    </source>
</evidence>
<proteinExistence type="predicted"/>
<keyword evidence="3" id="KW-1185">Reference proteome</keyword>
<dbReference type="EMBL" id="JBFXLQ010000006">
    <property type="protein sequence ID" value="KAL2870521.1"/>
    <property type="molecule type" value="Genomic_DNA"/>
</dbReference>
<name>A0ABR4M1C3_9EURO</name>
<sequence length="193" mass="22019">MGLGRMRAPSNNVCNRPPVCWMAKMRTWHWDTAIAHQLAGRSGFVEEILLSIDLLLLTWLYYGDRPGCSNIHIQPIWRQCSESKASESIDLMTEFAHERAVYWIRTPQGPELKHGLQRFLCSVSQSVFLAASPTMASRPIGLRKGTARMSVISGRNCVLRLRWQRNTSPMQPQSTDVVETRREPKPSKQQSIE</sequence>
<evidence type="ECO:0000313" key="3">
    <source>
        <dbReference type="Proteomes" id="UP001610432"/>
    </source>
</evidence>
<protein>
    <submittedName>
        <fullName evidence="2">Uncharacterized protein</fullName>
    </submittedName>
</protein>
<feature type="region of interest" description="Disordered" evidence="1">
    <location>
        <begin position="164"/>
        <end position="193"/>
    </location>
</feature>
<dbReference type="RefSeq" id="XP_070889500.1">
    <property type="nucleotide sequence ID" value="XM_071026747.1"/>
</dbReference>
<reference evidence="2 3" key="1">
    <citation type="submission" date="2024-07" db="EMBL/GenBank/DDBJ databases">
        <title>Section-level genome sequencing and comparative genomics of Aspergillus sections Usti and Cavernicolus.</title>
        <authorList>
            <consortium name="Lawrence Berkeley National Laboratory"/>
            <person name="Nybo J.L."/>
            <person name="Vesth T.C."/>
            <person name="Theobald S."/>
            <person name="Frisvad J.C."/>
            <person name="Larsen T.O."/>
            <person name="Kjaerboelling I."/>
            <person name="Rothschild-Mancinelli K."/>
            <person name="Lyhne E.K."/>
            <person name="Kogle M.E."/>
            <person name="Barry K."/>
            <person name="Clum A."/>
            <person name="Na H."/>
            <person name="Ledsgaard L."/>
            <person name="Lin J."/>
            <person name="Lipzen A."/>
            <person name="Kuo A."/>
            <person name="Riley R."/>
            <person name="Mondo S."/>
            <person name="Labutti K."/>
            <person name="Haridas S."/>
            <person name="Pangalinan J."/>
            <person name="Salamov A.A."/>
            <person name="Simmons B.A."/>
            <person name="Magnuson J.K."/>
            <person name="Chen J."/>
            <person name="Drula E."/>
            <person name="Henrissat B."/>
            <person name="Wiebenga A."/>
            <person name="Lubbers R.J."/>
            <person name="Gomes A.C."/>
            <person name="Macurrencykelacurrency M.R."/>
            <person name="Stajich J."/>
            <person name="Grigoriev I.V."/>
            <person name="Mortensen U.H."/>
            <person name="De Vries R.P."/>
            <person name="Baker S.E."/>
            <person name="Andersen M.R."/>
        </authorList>
    </citation>
    <scope>NUCLEOTIDE SEQUENCE [LARGE SCALE GENOMIC DNA]</scope>
    <source>
        <strain evidence="2 3">CBS 449.75</strain>
    </source>
</reference>
<organism evidence="2 3">
    <name type="scientific">Aspergillus lucknowensis</name>
    <dbReference type="NCBI Taxonomy" id="176173"/>
    <lineage>
        <taxon>Eukaryota</taxon>
        <taxon>Fungi</taxon>
        <taxon>Dikarya</taxon>
        <taxon>Ascomycota</taxon>
        <taxon>Pezizomycotina</taxon>
        <taxon>Eurotiomycetes</taxon>
        <taxon>Eurotiomycetidae</taxon>
        <taxon>Eurotiales</taxon>
        <taxon>Aspergillaceae</taxon>
        <taxon>Aspergillus</taxon>
        <taxon>Aspergillus subgen. Nidulantes</taxon>
    </lineage>
</organism>
<evidence type="ECO:0000256" key="1">
    <source>
        <dbReference type="SAM" id="MobiDB-lite"/>
    </source>
</evidence>
<dbReference type="GeneID" id="98141819"/>
<gene>
    <name evidence="2" type="ORF">BJX67DRAFT_287305</name>
</gene>
<accession>A0ABR4M1C3</accession>
<dbReference type="Proteomes" id="UP001610432">
    <property type="component" value="Unassembled WGS sequence"/>
</dbReference>
<comment type="caution">
    <text evidence="2">The sequence shown here is derived from an EMBL/GenBank/DDBJ whole genome shotgun (WGS) entry which is preliminary data.</text>
</comment>
<feature type="compositionally biased region" description="Polar residues" evidence="1">
    <location>
        <begin position="164"/>
        <end position="177"/>
    </location>
</feature>